<keyword evidence="1" id="KW-0472">Membrane</keyword>
<sequence length="47" mass="5065">MPVLLIVALILFVVFGGLGFVAHVLWWGLIIALVVVVVHALTGRRSV</sequence>
<accession>A0A420XUQ1</accession>
<dbReference type="Proteomes" id="UP000281955">
    <property type="component" value="Unassembled WGS sequence"/>
</dbReference>
<organism evidence="2 3">
    <name type="scientific">Motilibacter peucedani</name>
    <dbReference type="NCBI Taxonomy" id="598650"/>
    <lineage>
        <taxon>Bacteria</taxon>
        <taxon>Bacillati</taxon>
        <taxon>Actinomycetota</taxon>
        <taxon>Actinomycetes</taxon>
        <taxon>Motilibacterales</taxon>
        <taxon>Motilibacteraceae</taxon>
        <taxon>Motilibacter</taxon>
    </lineage>
</organism>
<dbReference type="InParanoid" id="A0A420XUQ1"/>
<dbReference type="AlphaFoldDB" id="A0A420XUQ1"/>
<name>A0A420XUQ1_9ACTN</name>
<dbReference type="EMBL" id="RBWV01000009">
    <property type="protein sequence ID" value="RKS80461.1"/>
    <property type="molecule type" value="Genomic_DNA"/>
</dbReference>
<evidence type="ECO:0000313" key="2">
    <source>
        <dbReference type="EMBL" id="RKS80461.1"/>
    </source>
</evidence>
<evidence type="ECO:0000256" key="1">
    <source>
        <dbReference type="SAM" id="Phobius"/>
    </source>
</evidence>
<reference evidence="2 3" key="1">
    <citation type="submission" date="2018-10" db="EMBL/GenBank/DDBJ databases">
        <title>Genomic Encyclopedia of Archaeal and Bacterial Type Strains, Phase II (KMG-II): from individual species to whole genera.</title>
        <authorList>
            <person name="Goeker M."/>
        </authorList>
    </citation>
    <scope>NUCLEOTIDE SEQUENCE [LARGE SCALE GENOMIC DNA]</scope>
    <source>
        <strain evidence="2 3">RP-AC37</strain>
    </source>
</reference>
<gene>
    <name evidence="2" type="ORF">CLV35_0893</name>
</gene>
<comment type="caution">
    <text evidence="2">The sequence shown here is derived from an EMBL/GenBank/DDBJ whole genome shotgun (WGS) entry which is preliminary data.</text>
</comment>
<keyword evidence="1" id="KW-0812">Transmembrane</keyword>
<protein>
    <recommendedName>
        <fullName evidence="4">Hydrophobic protein</fullName>
    </recommendedName>
</protein>
<feature type="transmembrane region" description="Helical" evidence="1">
    <location>
        <begin position="26"/>
        <end position="43"/>
    </location>
</feature>
<dbReference type="RefSeq" id="WP_183061664.1">
    <property type="nucleotide sequence ID" value="NZ_RBWV01000009.1"/>
</dbReference>
<evidence type="ECO:0000313" key="3">
    <source>
        <dbReference type="Proteomes" id="UP000281955"/>
    </source>
</evidence>
<evidence type="ECO:0008006" key="4">
    <source>
        <dbReference type="Google" id="ProtNLM"/>
    </source>
</evidence>
<keyword evidence="1" id="KW-1133">Transmembrane helix</keyword>
<keyword evidence="3" id="KW-1185">Reference proteome</keyword>
<proteinExistence type="predicted"/>